<sequence>MLTDTALSSSLTRFAARLRERGMMVSPAEVADAVEAVRNLVPLSLRELRGILRPCMAKTPGDIAVFEDVFDEFFLGEEEVIGAAAALACQAKRARGRGCPPGGDTAQGAGDGESRPGGEAQGWKKALQEDPSVPDSVRKFVAGDRLGAAVALAHSPLTEDDRRAVADAVLRAASSGALGRDALEELTATLKEFAELAAAVERRRRRTPGDKKFRPPLPAVSPARSLPAGAWEWDAGLPEHLLRARLEGLDARTLAWLTGEIERAAASLRPLLERSCGVVRRRLGVDYRETMRLSLATFGEPFRIAFSARRRKLRRIVTVCDISGSVKKVAGLMLAFMYGLHRAFSGRVRHFVFVSEVDEVTPYFACDSYAECFDRVTTSAAVDYYGYSDYGKALTLLWKRHRDAFDHETLAIFLGDARTNRRDPKAGVLAELAARTRKTFFLNPEDPSKWGTGDSVAFIYREVVEMRDVSTLERLVAFLKMLPGMVVVW</sequence>
<dbReference type="eggNOG" id="COG3552">
    <property type="taxonomic scope" value="Bacteria"/>
</dbReference>
<protein>
    <submittedName>
        <fullName evidence="2">VWA containing CoxE family protein</fullName>
    </submittedName>
</protein>
<dbReference type="Proteomes" id="UP000002620">
    <property type="component" value="Chromosome"/>
</dbReference>
<feature type="region of interest" description="Disordered" evidence="1">
    <location>
        <begin position="94"/>
        <end position="131"/>
    </location>
</feature>
<keyword evidence="3" id="KW-1185">Reference proteome</keyword>
<dbReference type="AlphaFoldDB" id="C9RCL7"/>
<dbReference type="OrthoDB" id="9790469at2"/>
<dbReference type="RefSeq" id="WP_015738871.1">
    <property type="nucleotide sequence ID" value="NC_013385.1"/>
</dbReference>
<dbReference type="PANTHER" id="PTHR39338">
    <property type="entry name" value="BLL5662 PROTEIN-RELATED"/>
    <property type="match status" value="1"/>
</dbReference>
<evidence type="ECO:0000256" key="1">
    <source>
        <dbReference type="SAM" id="MobiDB-lite"/>
    </source>
</evidence>
<evidence type="ECO:0000313" key="2">
    <source>
        <dbReference type="EMBL" id="ACX51994.1"/>
    </source>
</evidence>
<dbReference type="KEGG" id="adg:Adeg_0854"/>
<dbReference type="PANTHER" id="PTHR39338:SF5">
    <property type="entry name" value="BLR6139 PROTEIN"/>
    <property type="match status" value="1"/>
</dbReference>
<proteinExistence type="predicted"/>
<evidence type="ECO:0000313" key="3">
    <source>
        <dbReference type="Proteomes" id="UP000002620"/>
    </source>
</evidence>
<dbReference type="EMBL" id="CP001785">
    <property type="protein sequence ID" value="ACX51994.1"/>
    <property type="molecule type" value="Genomic_DNA"/>
</dbReference>
<reference evidence="2 3" key="1">
    <citation type="submission" date="2009-10" db="EMBL/GenBank/DDBJ databases">
        <title>Complete sequence of chromosome of Ammonifex degensii KC4.</title>
        <authorList>
            <consortium name="US DOE Joint Genome Institute"/>
            <person name="Kerfeld C."/>
            <person name="Goodner B."/>
            <person name="Huber H."/>
            <person name="Stetter K."/>
            <person name="Lucas S."/>
            <person name="Copeland A."/>
            <person name="Lapidus A."/>
            <person name="Glavina del Rio T."/>
            <person name="Dalin E."/>
            <person name="Tice H."/>
            <person name="Bruce D."/>
            <person name="Goodwin L."/>
            <person name="Pitluck S."/>
            <person name="Saunders E."/>
            <person name="Brettin T."/>
            <person name="Detter J.C."/>
            <person name="Han C."/>
            <person name="Larimer F."/>
            <person name="Land M."/>
            <person name="Hauser L."/>
            <person name="Kyrpides N."/>
            <person name="Ovchinnikova G."/>
            <person name="Richardson P."/>
        </authorList>
    </citation>
    <scope>NUCLEOTIDE SEQUENCE [LARGE SCALE GENOMIC DNA]</scope>
    <source>
        <strain evidence="3">DSM 10501 / KC4</strain>
    </source>
</reference>
<gene>
    <name evidence="2" type="ordered locus">Adeg_0854</name>
</gene>
<dbReference type="Pfam" id="PF05762">
    <property type="entry name" value="VWA_CoxE"/>
    <property type="match status" value="1"/>
</dbReference>
<dbReference type="InterPro" id="IPR008912">
    <property type="entry name" value="Uncharacterised_CoxE"/>
</dbReference>
<name>C9RCL7_AMMDK</name>
<accession>C9RCL7</accession>
<dbReference type="STRING" id="429009.Adeg_0854"/>
<dbReference type="HOGENOM" id="CLU_042261_2_0_9"/>
<organism evidence="2 3">
    <name type="scientific">Ammonifex degensii (strain DSM 10501 / KC4)</name>
    <dbReference type="NCBI Taxonomy" id="429009"/>
    <lineage>
        <taxon>Bacteria</taxon>
        <taxon>Bacillati</taxon>
        <taxon>Bacillota</taxon>
        <taxon>Clostridia</taxon>
        <taxon>Thermoanaerobacterales</taxon>
        <taxon>Thermoanaerobacteraceae</taxon>
        <taxon>Ammonifex</taxon>
    </lineage>
</organism>